<evidence type="ECO:0000256" key="3">
    <source>
        <dbReference type="ARBA" id="ARBA00023043"/>
    </source>
</evidence>
<dbReference type="Proteomes" id="UP001148614">
    <property type="component" value="Unassembled WGS sequence"/>
</dbReference>
<feature type="repeat" description="ANK" evidence="4">
    <location>
        <begin position="59"/>
        <end position="91"/>
    </location>
</feature>
<dbReference type="InterPro" id="IPR002110">
    <property type="entry name" value="Ankyrin_rpt"/>
</dbReference>
<proteinExistence type="predicted"/>
<protein>
    <recommendedName>
        <fullName evidence="1">protein S-acyltransferase</fullName>
        <ecNumber evidence="1">2.3.1.225</ecNumber>
    </recommendedName>
</protein>
<gene>
    <name evidence="5" type="ORF">NPX13_g7349</name>
</gene>
<evidence type="ECO:0000256" key="1">
    <source>
        <dbReference type="ARBA" id="ARBA00012210"/>
    </source>
</evidence>
<evidence type="ECO:0000256" key="4">
    <source>
        <dbReference type="PROSITE-ProRule" id="PRU00023"/>
    </source>
</evidence>
<dbReference type="Pfam" id="PF12796">
    <property type="entry name" value="Ank_2"/>
    <property type="match status" value="1"/>
</dbReference>
<dbReference type="PROSITE" id="PS50297">
    <property type="entry name" value="ANK_REP_REGION"/>
    <property type="match status" value="1"/>
</dbReference>
<dbReference type="SUPFAM" id="SSF57850">
    <property type="entry name" value="RING/U-box"/>
    <property type="match status" value="1"/>
</dbReference>
<dbReference type="GO" id="GO:0019706">
    <property type="term" value="F:protein-cysteine S-palmitoyltransferase activity"/>
    <property type="evidence" value="ECO:0007669"/>
    <property type="project" value="UniProtKB-EC"/>
</dbReference>
<dbReference type="InterPro" id="IPR036770">
    <property type="entry name" value="Ankyrin_rpt-contain_sf"/>
</dbReference>
<sequence length="272" mass="30504">MLEGAYFLLDKEIRADPGLVGGIFGHALSAAVFSGLIRSAQDIDNLGSEQKSINHQDAQGRSALHIAAWRGNPEVFQILRSKGADINLLDCQGRSVVHHAAIGGSVDILHQLLSDANTSRLNKTDDQGWLPLHWACRTEANRDAVSLLADKAGDSWAHIETQQCWTPESIAAFHNAIELIPEDKRTKKWGTGYCHWAYECDGCQQHPIYGTMFHYYASRSVDFCFKCALTRHYTYPQYDFETLPRGKSVETRPVVIVEERNIDSMGEDYDSY</sequence>
<evidence type="ECO:0000313" key="6">
    <source>
        <dbReference type="Proteomes" id="UP001148614"/>
    </source>
</evidence>
<dbReference type="PANTHER" id="PTHR24161">
    <property type="entry name" value="ANK_REP_REGION DOMAIN-CONTAINING PROTEIN-RELATED"/>
    <property type="match status" value="1"/>
</dbReference>
<accession>A0A9W8NAU8</accession>
<dbReference type="EC" id="2.3.1.225" evidence="1"/>
<evidence type="ECO:0000256" key="2">
    <source>
        <dbReference type="ARBA" id="ARBA00022737"/>
    </source>
</evidence>
<dbReference type="VEuPathDB" id="FungiDB:F4678DRAFT_467782"/>
<keyword evidence="2" id="KW-0677">Repeat</keyword>
<keyword evidence="3 4" id="KW-0040">ANK repeat</keyword>
<reference evidence="5" key="1">
    <citation type="submission" date="2022-07" db="EMBL/GenBank/DDBJ databases">
        <title>Genome Sequence of Xylaria arbuscula.</title>
        <authorList>
            <person name="Buettner E."/>
        </authorList>
    </citation>
    <scope>NUCLEOTIDE SEQUENCE</scope>
    <source>
        <strain evidence="5">VT107</strain>
    </source>
</reference>
<organism evidence="5 6">
    <name type="scientific">Xylaria arbuscula</name>
    <dbReference type="NCBI Taxonomy" id="114810"/>
    <lineage>
        <taxon>Eukaryota</taxon>
        <taxon>Fungi</taxon>
        <taxon>Dikarya</taxon>
        <taxon>Ascomycota</taxon>
        <taxon>Pezizomycotina</taxon>
        <taxon>Sordariomycetes</taxon>
        <taxon>Xylariomycetidae</taxon>
        <taxon>Xylariales</taxon>
        <taxon>Xylariaceae</taxon>
        <taxon>Xylaria</taxon>
    </lineage>
</organism>
<dbReference type="SMART" id="SM00248">
    <property type="entry name" value="ANK"/>
    <property type="match status" value="3"/>
</dbReference>
<name>A0A9W8NAU8_9PEZI</name>
<dbReference type="PROSITE" id="PS50088">
    <property type="entry name" value="ANK_REPEAT"/>
    <property type="match status" value="1"/>
</dbReference>
<evidence type="ECO:0000313" key="5">
    <source>
        <dbReference type="EMBL" id="KAJ3565838.1"/>
    </source>
</evidence>
<dbReference type="EMBL" id="JANPWZ010001434">
    <property type="protein sequence ID" value="KAJ3565838.1"/>
    <property type="molecule type" value="Genomic_DNA"/>
</dbReference>
<keyword evidence="6" id="KW-1185">Reference proteome</keyword>
<comment type="caution">
    <text evidence="5">The sequence shown here is derived from an EMBL/GenBank/DDBJ whole genome shotgun (WGS) entry which is preliminary data.</text>
</comment>
<dbReference type="AlphaFoldDB" id="A0A9W8NAU8"/>
<dbReference type="SUPFAM" id="SSF48403">
    <property type="entry name" value="Ankyrin repeat"/>
    <property type="match status" value="1"/>
</dbReference>
<dbReference type="Gene3D" id="1.25.40.20">
    <property type="entry name" value="Ankyrin repeat-containing domain"/>
    <property type="match status" value="1"/>
</dbReference>
<dbReference type="PANTHER" id="PTHR24161:SF85">
    <property type="entry name" value="PALMITOYLTRANSFERASE HIP14"/>
    <property type="match status" value="1"/>
</dbReference>